<dbReference type="Proteomes" id="UP000544872">
    <property type="component" value="Unassembled WGS sequence"/>
</dbReference>
<proteinExistence type="predicted"/>
<dbReference type="InterPro" id="IPR036390">
    <property type="entry name" value="WH_DNA-bd_sf"/>
</dbReference>
<dbReference type="InterPro" id="IPR012318">
    <property type="entry name" value="HTH_CRP"/>
</dbReference>
<evidence type="ECO:0000259" key="5">
    <source>
        <dbReference type="PROSITE" id="PS51063"/>
    </source>
</evidence>
<keyword evidence="7" id="KW-1185">Reference proteome</keyword>
<dbReference type="CDD" id="cd00038">
    <property type="entry name" value="CAP_ED"/>
    <property type="match status" value="1"/>
</dbReference>
<sequence length="222" mass="24066">MMDFSALLSAFPALQALDPAAQSLLRQSVRPVRIPAGTRLFADGDPCQAFLLVRDGCVRVQKVGENGREIVLYRVEGGQTCVLTTVCLMAHRDYGAEGIAEQDIDGGLLPAPVFTQLLASSAGFREFAFTAYATRVSDLLMLIEDVAFGRIDSRLAALLVNRCGADGVVVATHQDLAAELGSAREVISRQLKEFERRGWIALHRGRLTVLHPDELSALTRTG</sequence>
<dbReference type="PANTHER" id="PTHR24567">
    <property type="entry name" value="CRP FAMILY TRANSCRIPTIONAL REGULATORY PROTEIN"/>
    <property type="match status" value="1"/>
</dbReference>
<evidence type="ECO:0000313" key="7">
    <source>
        <dbReference type="Proteomes" id="UP000544872"/>
    </source>
</evidence>
<evidence type="ECO:0000256" key="2">
    <source>
        <dbReference type="ARBA" id="ARBA00023125"/>
    </source>
</evidence>
<dbReference type="GO" id="GO:0003677">
    <property type="term" value="F:DNA binding"/>
    <property type="evidence" value="ECO:0007669"/>
    <property type="project" value="UniProtKB-KW"/>
</dbReference>
<gene>
    <name evidence="6" type="ORF">FHS48_002156</name>
</gene>
<feature type="domain" description="Cyclic nucleotide-binding" evidence="4">
    <location>
        <begin position="13"/>
        <end position="135"/>
    </location>
</feature>
<dbReference type="RefSeq" id="WP_260402431.1">
    <property type="nucleotide sequence ID" value="NZ_JACIIX010000007.1"/>
</dbReference>
<dbReference type="PROSITE" id="PS50042">
    <property type="entry name" value="CNMP_BINDING_3"/>
    <property type="match status" value="1"/>
</dbReference>
<dbReference type="Pfam" id="PF13545">
    <property type="entry name" value="HTH_Crp_2"/>
    <property type="match status" value="1"/>
</dbReference>
<dbReference type="AlphaFoldDB" id="A0A7W9ZFV7"/>
<evidence type="ECO:0000313" key="6">
    <source>
        <dbReference type="EMBL" id="MBB6210731.1"/>
    </source>
</evidence>
<keyword evidence="1" id="KW-0805">Transcription regulation</keyword>
<dbReference type="SMART" id="SM00419">
    <property type="entry name" value="HTH_CRP"/>
    <property type="match status" value="1"/>
</dbReference>
<dbReference type="InterPro" id="IPR018490">
    <property type="entry name" value="cNMP-bd_dom_sf"/>
</dbReference>
<dbReference type="Gene3D" id="2.60.120.10">
    <property type="entry name" value="Jelly Rolls"/>
    <property type="match status" value="1"/>
</dbReference>
<accession>A0A7W9ZFV7</accession>
<dbReference type="EMBL" id="JACIIX010000007">
    <property type="protein sequence ID" value="MBB6210731.1"/>
    <property type="molecule type" value="Genomic_DNA"/>
</dbReference>
<dbReference type="InterPro" id="IPR014710">
    <property type="entry name" value="RmlC-like_jellyroll"/>
</dbReference>
<comment type="caution">
    <text evidence="6">The sequence shown here is derived from an EMBL/GenBank/DDBJ whole genome shotgun (WGS) entry which is preliminary data.</text>
</comment>
<dbReference type="GO" id="GO:0005829">
    <property type="term" value="C:cytosol"/>
    <property type="evidence" value="ECO:0007669"/>
    <property type="project" value="TreeGrafter"/>
</dbReference>
<dbReference type="Pfam" id="PF00027">
    <property type="entry name" value="cNMP_binding"/>
    <property type="match status" value="1"/>
</dbReference>
<dbReference type="InterPro" id="IPR000595">
    <property type="entry name" value="cNMP-bd_dom"/>
</dbReference>
<dbReference type="SUPFAM" id="SSF46785">
    <property type="entry name" value="Winged helix' DNA-binding domain"/>
    <property type="match status" value="1"/>
</dbReference>
<dbReference type="Gene3D" id="1.10.10.10">
    <property type="entry name" value="Winged helix-like DNA-binding domain superfamily/Winged helix DNA-binding domain"/>
    <property type="match status" value="1"/>
</dbReference>
<dbReference type="PANTHER" id="PTHR24567:SF74">
    <property type="entry name" value="HTH-TYPE TRANSCRIPTIONAL REGULATOR ARCR"/>
    <property type="match status" value="1"/>
</dbReference>
<keyword evidence="3" id="KW-0804">Transcription</keyword>
<dbReference type="InterPro" id="IPR036388">
    <property type="entry name" value="WH-like_DNA-bd_sf"/>
</dbReference>
<evidence type="ECO:0000259" key="4">
    <source>
        <dbReference type="PROSITE" id="PS50042"/>
    </source>
</evidence>
<evidence type="ECO:0000256" key="1">
    <source>
        <dbReference type="ARBA" id="ARBA00023015"/>
    </source>
</evidence>
<dbReference type="SUPFAM" id="SSF51206">
    <property type="entry name" value="cAMP-binding domain-like"/>
    <property type="match status" value="1"/>
</dbReference>
<name>A0A7W9ZFV7_NOVIT</name>
<organism evidence="6 7">
    <name type="scientific">Novispirillum itersonii</name>
    <name type="common">Aquaspirillum itersonii</name>
    <dbReference type="NCBI Taxonomy" id="189"/>
    <lineage>
        <taxon>Bacteria</taxon>
        <taxon>Pseudomonadati</taxon>
        <taxon>Pseudomonadota</taxon>
        <taxon>Alphaproteobacteria</taxon>
        <taxon>Rhodospirillales</taxon>
        <taxon>Novispirillaceae</taxon>
        <taxon>Novispirillum</taxon>
    </lineage>
</organism>
<keyword evidence="2" id="KW-0238">DNA-binding</keyword>
<dbReference type="CDD" id="cd00092">
    <property type="entry name" value="HTH_CRP"/>
    <property type="match status" value="1"/>
</dbReference>
<dbReference type="PROSITE" id="PS51063">
    <property type="entry name" value="HTH_CRP_2"/>
    <property type="match status" value="1"/>
</dbReference>
<feature type="domain" description="HTH crp-type" evidence="5">
    <location>
        <begin position="149"/>
        <end position="213"/>
    </location>
</feature>
<evidence type="ECO:0000256" key="3">
    <source>
        <dbReference type="ARBA" id="ARBA00023163"/>
    </source>
</evidence>
<reference evidence="6 7" key="1">
    <citation type="submission" date="2020-08" db="EMBL/GenBank/DDBJ databases">
        <title>Genomic Encyclopedia of Type Strains, Phase IV (KMG-IV): sequencing the most valuable type-strain genomes for metagenomic binning, comparative biology and taxonomic classification.</title>
        <authorList>
            <person name="Goeker M."/>
        </authorList>
    </citation>
    <scope>NUCLEOTIDE SEQUENCE [LARGE SCALE GENOMIC DNA]</scope>
    <source>
        <strain evidence="6 7">DSM 11590</strain>
    </source>
</reference>
<dbReference type="GO" id="GO:0003700">
    <property type="term" value="F:DNA-binding transcription factor activity"/>
    <property type="evidence" value="ECO:0007669"/>
    <property type="project" value="TreeGrafter"/>
</dbReference>
<protein>
    <submittedName>
        <fullName evidence="6">CRP/FNR family transcriptional regulator</fullName>
    </submittedName>
</protein>
<dbReference type="InterPro" id="IPR050397">
    <property type="entry name" value="Env_Response_Regulators"/>
</dbReference>